<evidence type="ECO:0000256" key="4">
    <source>
        <dbReference type="ARBA" id="ARBA00023163"/>
    </source>
</evidence>
<dbReference type="EMBL" id="AP019400">
    <property type="protein sequence ID" value="BBI31264.1"/>
    <property type="molecule type" value="Genomic_DNA"/>
</dbReference>
<name>A0A3T1CZK4_9BACL</name>
<gene>
    <name evidence="6" type="primary">sigW_1</name>
    <name evidence="6" type="ORF">KCTCHS21_06630</name>
</gene>
<dbReference type="Pfam" id="PF04542">
    <property type="entry name" value="Sigma70_r2"/>
    <property type="match status" value="1"/>
</dbReference>
<organism evidence="6 7">
    <name type="scientific">Cohnella abietis</name>
    <dbReference type="NCBI Taxonomy" id="2507935"/>
    <lineage>
        <taxon>Bacteria</taxon>
        <taxon>Bacillati</taxon>
        <taxon>Bacillota</taxon>
        <taxon>Bacilli</taxon>
        <taxon>Bacillales</taxon>
        <taxon>Paenibacillaceae</taxon>
        <taxon>Cohnella</taxon>
    </lineage>
</organism>
<dbReference type="InterPro" id="IPR007627">
    <property type="entry name" value="RNA_pol_sigma70_r2"/>
</dbReference>
<feature type="domain" description="RNA polymerase sigma-70 region 2" evidence="5">
    <location>
        <begin position="23"/>
        <end position="89"/>
    </location>
</feature>
<dbReference type="InterPro" id="IPR013325">
    <property type="entry name" value="RNA_pol_sigma_r2"/>
</dbReference>
<evidence type="ECO:0000313" key="6">
    <source>
        <dbReference type="EMBL" id="BBI31264.1"/>
    </source>
</evidence>
<proteinExistence type="inferred from homology"/>
<dbReference type="InterPro" id="IPR036388">
    <property type="entry name" value="WH-like_DNA-bd_sf"/>
</dbReference>
<comment type="similarity">
    <text evidence="1">Belongs to the sigma-70 factor family. ECF subfamily.</text>
</comment>
<dbReference type="SUPFAM" id="SSF88659">
    <property type="entry name" value="Sigma3 and sigma4 domains of RNA polymerase sigma factors"/>
    <property type="match status" value="1"/>
</dbReference>
<dbReference type="OrthoDB" id="9794508at2"/>
<dbReference type="GO" id="GO:0016987">
    <property type="term" value="F:sigma factor activity"/>
    <property type="evidence" value="ECO:0007669"/>
    <property type="project" value="UniProtKB-KW"/>
</dbReference>
<keyword evidence="2" id="KW-0805">Transcription regulation</keyword>
<dbReference type="AlphaFoldDB" id="A0A3T1CZK4"/>
<dbReference type="SUPFAM" id="SSF88946">
    <property type="entry name" value="Sigma2 domain of RNA polymerase sigma factors"/>
    <property type="match status" value="1"/>
</dbReference>
<evidence type="ECO:0000256" key="3">
    <source>
        <dbReference type="ARBA" id="ARBA00023082"/>
    </source>
</evidence>
<dbReference type="NCBIfam" id="TIGR02937">
    <property type="entry name" value="sigma70-ECF"/>
    <property type="match status" value="1"/>
</dbReference>
<evidence type="ECO:0000313" key="7">
    <source>
        <dbReference type="Proteomes" id="UP000289856"/>
    </source>
</evidence>
<reference evidence="6 7" key="1">
    <citation type="submission" date="2019-01" db="EMBL/GenBank/DDBJ databases">
        <title>Complete genome sequence of Cohnella hallensis HS21 isolated from Korean fir (Abies koreana) rhizospheric soil.</title>
        <authorList>
            <person name="Jiang L."/>
            <person name="Kang S.W."/>
            <person name="Kim S."/>
            <person name="Jung J."/>
            <person name="Kim C.Y."/>
            <person name="Kim D.H."/>
            <person name="Kim S.W."/>
            <person name="Lee J."/>
        </authorList>
    </citation>
    <scope>NUCLEOTIDE SEQUENCE [LARGE SCALE GENOMIC DNA]</scope>
    <source>
        <strain evidence="6 7">HS21</strain>
    </source>
</reference>
<evidence type="ECO:0000256" key="2">
    <source>
        <dbReference type="ARBA" id="ARBA00023015"/>
    </source>
</evidence>
<dbReference type="GO" id="GO:0006352">
    <property type="term" value="P:DNA-templated transcription initiation"/>
    <property type="evidence" value="ECO:0007669"/>
    <property type="project" value="InterPro"/>
</dbReference>
<dbReference type="InterPro" id="IPR039425">
    <property type="entry name" value="RNA_pol_sigma-70-like"/>
</dbReference>
<keyword evidence="4" id="KW-0804">Transcription</keyword>
<evidence type="ECO:0000259" key="5">
    <source>
        <dbReference type="Pfam" id="PF04542"/>
    </source>
</evidence>
<dbReference type="Gene3D" id="1.10.1740.10">
    <property type="match status" value="1"/>
</dbReference>
<sequence>MDTESTWIKQIKLKSSQGAADALVSSYYKQIYAYVYKQTMNKEIAMDLTQEIFINMLQSLPHFDGKRASFRTWLYKIATNRIIDYYRSKAYKISRASVTLEDELIGTVDFTLMVENKQQVEDIVAVVNQMDVSAQQIFRLKFFAEYTFVEISALLQFSESTVKTKYYSMIKKIKKSLEADTHGSRAIHD</sequence>
<dbReference type="RefSeq" id="WP_130605115.1">
    <property type="nucleotide sequence ID" value="NZ_AP019400.1"/>
</dbReference>
<dbReference type="KEGG" id="cohn:KCTCHS21_06630"/>
<accession>A0A3T1CZK4</accession>
<dbReference type="PANTHER" id="PTHR43133">
    <property type="entry name" value="RNA POLYMERASE ECF-TYPE SIGMA FACTO"/>
    <property type="match status" value="1"/>
</dbReference>
<keyword evidence="7" id="KW-1185">Reference proteome</keyword>
<dbReference type="InterPro" id="IPR013324">
    <property type="entry name" value="RNA_pol_sigma_r3/r4-like"/>
</dbReference>
<dbReference type="Proteomes" id="UP000289856">
    <property type="component" value="Chromosome"/>
</dbReference>
<dbReference type="PANTHER" id="PTHR43133:SF60">
    <property type="entry name" value="RNA POLYMERASE SIGMA FACTOR SIGV"/>
    <property type="match status" value="1"/>
</dbReference>
<keyword evidence="3" id="KW-0731">Sigma factor</keyword>
<dbReference type="Gene3D" id="1.10.10.10">
    <property type="entry name" value="Winged helix-like DNA-binding domain superfamily/Winged helix DNA-binding domain"/>
    <property type="match status" value="1"/>
</dbReference>
<evidence type="ECO:0000256" key="1">
    <source>
        <dbReference type="ARBA" id="ARBA00010641"/>
    </source>
</evidence>
<dbReference type="InterPro" id="IPR014284">
    <property type="entry name" value="RNA_pol_sigma-70_dom"/>
</dbReference>
<protein>
    <submittedName>
        <fullName evidence="6">ECF RNA polymerase sigma factor SigW</fullName>
    </submittedName>
</protein>